<sequence>MELGTGDAIKGRKDKKQDELRGGDDSGTFDRRPHAARFSCELRAPRFGDGLESYAALAVLCDRAHESRRVVYTIVGPRTTRLTWGGCGFFSARFCSSEIAGALVDGIAQQIPPGELWSTGSEDPGQHVGQHVVVDVQEGDLAALLAEREHHRLAQLGRLHQVVEVGTVQDAERVLAVRIVGEFARVQISKRPAVADVLPDQAVADHHLEHVVRHHQPAQLFISASCYL</sequence>
<proteinExistence type="predicted"/>
<feature type="compositionally biased region" description="Basic and acidic residues" evidence="1">
    <location>
        <begin position="9"/>
        <end position="30"/>
    </location>
</feature>
<protein>
    <submittedName>
        <fullName evidence="2">Uncharacterized protein</fullName>
    </submittedName>
</protein>
<feature type="region of interest" description="Disordered" evidence="1">
    <location>
        <begin position="1"/>
        <end position="30"/>
    </location>
</feature>
<dbReference type="VEuPathDB" id="VectorBase:AATE019083"/>
<evidence type="ECO:0000313" key="2">
    <source>
        <dbReference type="EnsemblMetazoa" id="AATE019083-PA.1"/>
    </source>
</evidence>
<reference evidence="2" key="1">
    <citation type="submission" date="2022-08" db="UniProtKB">
        <authorList>
            <consortium name="EnsemblMetazoa"/>
        </authorList>
    </citation>
    <scope>IDENTIFICATION</scope>
    <source>
        <strain evidence="2">EBRO</strain>
    </source>
</reference>
<name>A0A182JJ86_ANOAO</name>
<organism evidence="2">
    <name type="scientific">Anopheles atroparvus</name>
    <name type="common">European mosquito</name>
    <dbReference type="NCBI Taxonomy" id="41427"/>
    <lineage>
        <taxon>Eukaryota</taxon>
        <taxon>Metazoa</taxon>
        <taxon>Ecdysozoa</taxon>
        <taxon>Arthropoda</taxon>
        <taxon>Hexapoda</taxon>
        <taxon>Insecta</taxon>
        <taxon>Pterygota</taxon>
        <taxon>Neoptera</taxon>
        <taxon>Endopterygota</taxon>
        <taxon>Diptera</taxon>
        <taxon>Nematocera</taxon>
        <taxon>Culicoidea</taxon>
        <taxon>Culicidae</taxon>
        <taxon>Anophelinae</taxon>
        <taxon>Anopheles</taxon>
    </lineage>
</organism>
<evidence type="ECO:0000256" key="1">
    <source>
        <dbReference type="SAM" id="MobiDB-lite"/>
    </source>
</evidence>
<dbReference type="AlphaFoldDB" id="A0A182JJ86"/>
<accession>A0A182JJ86</accession>
<dbReference type="EnsemblMetazoa" id="AATE019083-RA">
    <property type="protein sequence ID" value="AATE019083-PA.1"/>
    <property type="gene ID" value="AATE019083"/>
</dbReference>